<gene>
    <name evidence="2" type="ORF">I8E28_12065</name>
</gene>
<keyword evidence="3" id="KW-1185">Reference proteome</keyword>
<evidence type="ECO:0000256" key="1">
    <source>
        <dbReference type="SAM" id="MobiDB-lite"/>
    </source>
</evidence>
<sequence length="146" mass="15544">MTTASLSSPFPRRPAAPRATPAPEGAAEQAIQVVLAMLREQTGMDVVFVRDVREGSRRFRIVDALGHGPAAALATASAPAADLGMLLEAPVVLRDGTVHGHLCGHAPHQEAASAERRLRALRHGAQLAARLLENEKVLRQLSRQAL</sequence>
<dbReference type="Proteomes" id="UP000617041">
    <property type="component" value="Unassembled WGS sequence"/>
</dbReference>
<feature type="region of interest" description="Disordered" evidence="1">
    <location>
        <begin position="1"/>
        <end position="24"/>
    </location>
</feature>
<dbReference type="SUPFAM" id="SSF55781">
    <property type="entry name" value="GAF domain-like"/>
    <property type="match status" value="1"/>
</dbReference>
<evidence type="ECO:0000313" key="3">
    <source>
        <dbReference type="Proteomes" id="UP000617041"/>
    </source>
</evidence>
<protein>
    <recommendedName>
        <fullName evidence="4">GAF domain-containing protein</fullName>
    </recommendedName>
</protein>
<comment type="caution">
    <text evidence="2">The sequence shown here is derived from an EMBL/GenBank/DDBJ whole genome shotgun (WGS) entry which is preliminary data.</text>
</comment>
<evidence type="ECO:0008006" key="4">
    <source>
        <dbReference type="Google" id="ProtNLM"/>
    </source>
</evidence>
<dbReference type="EMBL" id="JAEDAO010000001">
    <property type="protein sequence ID" value="MBK0393328.1"/>
    <property type="molecule type" value="Genomic_DNA"/>
</dbReference>
<organism evidence="2 3">
    <name type="scientific">Ramlibacter algicola</name>
    <dbReference type="NCBI Taxonomy" id="2795217"/>
    <lineage>
        <taxon>Bacteria</taxon>
        <taxon>Pseudomonadati</taxon>
        <taxon>Pseudomonadota</taxon>
        <taxon>Betaproteobacteria</taxon>
        <taxon>Burkholderiales</taxon>
        <taxon>Comamonadaceae</taxon>
        <taxon>Ramlibacter</taxon>
    </lineage>
</organism>
<reference evidence="2" key="1">
    <citation type="submission" date="2020-12" db="EMBL/GenBank/DDBJ databases">
        <title>Ramlibacter sp. nov., isolated from a freshwater alga, Cryptomonas.</title>
        <authorList>
            <person name="Kim H.M."/>
            <person name="Jeon C.O."/>
        </authorList>
    </citation>
    <scope>NUCLEOTIDE SEQUENCE</scope>
    <source>
        <strain evidence="2">CrO1</strain>
    </source>
</reference>
<evidence type="ECO:0000313" key="2">
    <source>
        <dbReference type="EMBL" id="MBK0393328.1"/>
    </source>
</evidence>
<dbReference type="RefSeq" id="WP_200788304.1">
    <property type="nucleotide sequence ID" value="NZ_JAEDAO010000001.1"/>
</dbReference>
<dbReference type="AlphaFoldDB" id="A0A934Q1E6"/>
<proteinExistence type="predicted"/>
<accession>A0A934Q1E6</accession>
<name>A0A934Q1E6_9BURK</name>